<gene>
    <name evidence="4" type="ORF">EGI11_02095</name>
</gene>
<dbReference type="Gene3D" id="3.40.50.720">
    <property type="entry name" value="NAD(P)-binding Rossmann-like Domain"/>
    <property type="match status" value="1"/>
</dbReference>
<name>A0A3N0X028_9FLAO</name>
<accession>A0A3N0X028</accession>
<dbReference type="EMBL" id="RJUG01000001">
    <property type="protein sequence ID" value="ROI10707.1"/>
    <property type="molecule type" value="Genomic_DNA"/>
</dbReference>
<dbReference type="OrthoDB" id="9801773at2"/>
<comment type="caution">
    <text evidence="4">The sequence shown here is derived from an EMBL/GenBank/DDBJ whole genome shotgun (WGS) entry which is preliminary data.</text>
</comment>
<sequence length="295" mass="32706">MNILITGGTGLVGKAVSEKLREKGHTVRVLSRKPKSDEIYWNVKEQKIDDAAFENLNCIIHLAGASISERWTESYKKEMFASRVDAAKLLKDYCLKNKVHLDSFISASGINYYGTFTSDGILEEKSGVKKADFLAKLCVDWENAADDFADISDRVVCLRTAMVLAKDGGAFPLLEKTVALNIGSAVGSGKQWMNWIHLDDLVNMYVFAVENAEMNGKFNAVADEVPTNKEFMKNLAKSKEKFFLPVNVPGFVLQTALGEMSSIVLEGTRANNEKIKSLGFDFTYSSLNEAFKNLV</sequence>
<dbReference type="RefSeq" id="WP_123264795.1">
    <property type="nucleotide sequence ID" value="NZ_RJUG01000001.1"/>
</dbReference>
<evidence type="ECO:0000313" key="4">
    <source>
        <dbReference type="EMBL" id="ROI10707.1"/>
    </source>
</evidence>
<dbReference type="Pfam" id="PF01370">
    <property type="entry name" value="Epimerase"/>
    <property type="match status" value="1"/>
</dbReference>
<evidence type="ECO:0000259" key="2">
    <source>
        <dbReference type="Pfam" id="PF01370"/>
    </source>
</evidence>
<feature type="domain" description="NAD-dependent epimerase/dehydratase" evidence="2">
    <location>
        <begin position="3"/>
        <end position="219"/>
    </location>
</feature>
<dbReference type="PANTHER" id="PTHR11092">
    <property type="entry name" value="SUGAR NUCLEOTIDE EPIMERASE RELATED"/>
    <property type="match status" value="1"/>
</dbReference>
<dbReference type="InterPro" id="IPR010099">
    <property type="entry name" value="SDR39U1"/>
</dbReference>
<comment type="similarity">
    <text evidence="1">Belongs to the NAD(P)-dependent epimerase/dehydratase family. SDR39U1 subfamily.</text>
</comment>
<evidence type="ECO:0000256" key="1">
    <source>
        <dbReference type="ARBA" id="ARBA00009353"/>
    </source>
</evidence>
<dbReference type="Proteomes" id="UP000270224">
    <property type="component" value="Unassembled WGS sequence"/>
</dbReference>
<dbReference type="AlphaFoldDB" id="A0A3N0X028"/>
<dbReference type="Pfam" id="PF08338">
    <property type="entry name" value="DUF1731"/>
    <property type="match status" value="1"/>
</dbReference>
<proteinExistence type="inferred from homology"/>
<dbReference type="InterPro" id="IPR001509">
    <property type="entry name" value="Epimerase_deHydtase"/>
</dbReference>
<evidence type="ECO:0000313" key="5">
    <source>
        <dbReference type="Proteomes" id="UP000270224"/>
    </source>
</evidence>
<feature type="domain" description="DUF1731" evidence="3">
    <location>
        <begin position="248"/>
        <end position="294"/>
    </location>
</feature>
<dbReference type="PANTHER" id="PTHR11092:SF0">
    <property type="entry name" value="EPIMERASE FAMILY PROTEIN SDR39U1"/>
    <property type="match status" value="1"/>
</dbReference>
<dbReference type="InterPro" id="IPR036291">
    <property type="entry name" value="NAD(P)-bd_dom_sf"/>
</dbReference>
<dbReference type="InterPro" id="IPR013549">
    <property type="entry name" value="DUF1731"/>
</dbReference>
<dbReference type="SUPFAM" id="SSF51735">
    <property type="entry name" value="NAD(P)-binding Rossmann-fold domains"/>
    <property type="match status" value="1"/>
</dbReference>
<organism evidence="4 5">
    <name type="scientific">Kaistella daneshvariae</name>
    <dbReference type="NCBI Taxonomy" id="2487074"/>
    <lineage>
        <taxon>Bacteria</taxon>
        <taxon>Pseudomonadati</taxon>
        <taxon>Bacteroidota</taxon>
        <taxon>Flavobacteriia</taxon>
        <taxon>Flavobacteriales</taxon>
        <taxon>Weeksellaceae</taxon>
        <taxon>Chryseobacterium group</taxon>
        <taxon>Kaistella</taxon>
    </lineage>
</organism>
<reference evidence="5" key="1">
    <citation type="submission" date="2018-11" db="EMBL/GenBank/DDBJ databases">
        <title>Proposal to divide the Flavobacteriaceae and reorganize its genera based on Amino Acid Identity values calculated from whole genome sequences.</title>
        <authorList>
            <person name="Nicholson A.C."/>
            <person name="Gulvik C.A."/>
            <person name="Whitney A.M."/>
            <person name="Humrighouse B.W."/>
            <person name="Bell M."/>
            <person name="Holmes B."/>
            <person name="Steigerwalt A."/>
            <person name="Villarma A."/>
            <person name="Sheth M."/>
            <person name="Batra D."/>
            <person name="Pryor J."/>
            <person name="Bernardet J.-F."/>
            <person name="Hugo C."/>
            <person name="Kampfer P."/>
            <person name="Newman J."/>
            <person name="Mcquiston J.R."/>
        </authorList>
    </citation>
    <scope>NUCLEOTIDE SEQUENCE [LARGE SCALE GENOMIC DNA]</scope>
    <source>
        <strain evidence="5">H3056</strain>
    </source>
</reference>
<dbReference type="NCBIfam" id="TIGR01777">
    <property type="entry name" value="yfcH"/>
    <property type="match status" value="1"/>
</dbReference>
<reference evidence="5" key="2">
    <citation type="submission" date="2018-11" db="EMBL/GenBank/DDBJ databases">
        <title>Proposal to divide the Flavobacteriaceae and reorganize its genera based on Amino Acid Identity values calculated from whole genome sequences.</title>
        <authorList>
            <person name="Nicholson A.C."/>
            <person name="Gulvik C.A."/>
            <person name="Whitney A.M."/>
            <person name="Humrighouse B.W."/>
            <person name="Bell M."/>
            <person name="Holmens B."/>
            <person name="Steigerwalt A."/>
            <person name="Villarma A."/>
            <person name="Sheth M."/>
            <person name="Batra D."/>
            <person name="Pryor J."/>
            <person name="Bernardet J.-F."/>
            <person name="Hugo C."/>
            <person name="Kampfer P."/>
            <person name="Newman J."/>
            <person name="Mcquiston J.R."/>
        </authorList>
    </citation>
    <scope>NUCLEOTIDE SEQUENCE [LARGE SCALE GENOMIC DNA]</scope>
    <source>
        <strain evidence="5">H3056</strain>
    </source>
</reference>
<evidence type="ECO:0000259" key="3">
    <source>
        <dbReference type="Pfam" id="PF08338"/>
    </source>
</evidence>
<protein>
    <submittedName>
        <fullName evidence="4">TIGR01777 family protein</fullName>
    </submittedName>
</protein>